<comment type="similarity">
    <text evidence="4">Belongs to the PPP phosphatase family.</text>
</comment>
<keyword evidence="2" id="KW-0479">Metal-binding</keyword>
<dbReference type="AlphaFoldDB" id="A0AAV5L057"/>
<feature type="compositionally biased region" description="Low complexity" evidence="5">
    <location>
        <begin position="37"/>
        <end position="51"/>
    </location>
</feature>
<sequence>MSSDSPPDTVNPILTYGETTAPPDEPSSTVTSSYNASPSPVSTPPSTSLSWPPDGKLTLDWIYNLMSVFDWASRNLPPVNFPSVLPVSVFDSLVLTASKILHKEPNCVRIDDVDSDSMVVVVGDLHGQLHDTLFLLRDAGFPSENRVFVFNGDYVDRGAWGLETFLLLLAWKVFLPHRVYLLRGNHESKYCTSVYGFEKEVLIKYGDKGKHVYRKCLGCFEGLPLATIIAGNVYTAHGGLFRSIPATPSKRSKKKNRRISLTPEINPFSLGSLEELSKARRSVLDPPWEGQNLIPGDVLWSDPSMSPGLSPNTERGIGLLWGPDCTEEFLKKFNLKLIIRSHEGPDAREKRPGFAGMDEGYTIDHTVETGKLITLFSAPDYPQFQATVERYNNKGAYVVLKPPEFNNPEFHSFEAILPRPKVQAYYDYEEVIDSDEELDLASMVTTPSDIIVST</sequence>
<reference evidence="7 8" key="1">
    <citation type="journal article" date="2021" name="Commun. Biol.">
        <title>The genome of Shorea leprosula (Dipterocarpaceae) highlights the ecological relevance of drought in aseasonal tropical rainforests.</title>
        <authorList>
            <person name="Ng K.K.S."/>
            <person name="Kobayashi M.J."/>
            <person name="Fawcett J.A."/>
            <person name="Hatakeyama M."/>
            <person name="Paape T."/>
            <person name="Ng C.H."/>
            <person name="Ang C.C."/>
            <person name="Tnah L.H."/>
            <person name="Lee C.T."/>
            <person name="Nishiyama T."/>
            <person name="Sese J."/>
            <person name="O'Brien M.J."/>
            <person name="Copetti D."/>
            <person name="Mohd Noor M.I."/>
            <person name="Ong R.C."/>
            <person name="Putra M."/>
            <person name="Sireger I.Z."/>
            <person name="Indrioko S."/>
            <person name="Kosugi Y."/>
            <person name="Izuno A."/>
            <person name="Isagi Y."/>
            <person name="Lee S.L."/>
            <person name="Shimizu K.K."/>
        </authorList>
    </citation>
    <scope>NUCLEOTIDE SEQUENCE [LARGE SCALE GENOMIC DNA]</scope>
    <source>
        <strain evidence="7">214</strain>
    </source>
</reference>
<dbReference type="InterPro" id="IPR041754">
    <property type="entry name" value="MPP_PP7"/>
</dbReference>
<dbReference type="PANTHER" id="PTHR45668:SF9">
    <property type="entry name" value="SERINE_THREONINE-PROTEIN PHOSPHATASE 7"/>
    <property type="match status" value="1"/>
</dbReference>
<keyword evidence="4" id="KW-0378">Hydrolase</keyword>
<feature type="region of interest" description="Disordered" evidence="5">
    <location>
        <begin position="1"/>
        <end position="51"/>
    </location>
</feature>
<organism evidence="7 8">
    <name type="scientific">Rubroshorea leprosula</name>
    <dbReference type="NCBI Taxonomy" id="152421"/>
    <lineage>
        <taxon>Eukaryota</taxon>
        <taxon>Viridiplantae</taxon>
        <taxon>Streptophyta</taxon>
        <taxon>Embryophyta</taxon>
        <taxon>Tracheophyta</taxon>
        <taxon>Spermatophyta</taxon>
        <taxon>Magnoliopsida</taxon>
        <taxon>eudicotyledons</taxon>
        <taxon>Gunneridae</taxon>
        <taxon>Pentapetalae</taxon>
        <taxon>rosids</taxon>
        <taxon>malvids</taxon>
        <taxon>Malvales</taxon>
        <taxon>Dipterocarpaceae</taxon>
        <taxon>Rubroshorea</taxon>
    </lineage>
</organism>
<dbReference type="SUPFAM" id="SSF56300">
    <property type="entry name" value="Metallo-dependent phosphatases"/>
    <property type="match status" value="1"/>
</dbReference>
<comment type="cofactor">
    <cofactor evidence="1">
        <name>Mn(2+)</name>
        <dbReference type="ChEBI" id="CHEBI:29035"/>
    </cofactor>
</comment>
<accession>A0AAV5L057</accession>
<dbReference type="EMBL" id="BPVZ01000086">
    <property type="protein sequence ID" value="GKV30237.1"/>
    <property type="molecule type" value="Genomic_DNA"/>
</dbReference>
<dbReference type="GO" id="GO:0004722">
    <property type="term" value="F:protein serine/threonine phosphatase activity"/>
    <property type="evidence" value="ECO:0007669"/>
    <property type="project" value="UniProtKB-EC"/>
</dbReference>
<dbReference type="SMART" id="SM00156">
    <property type="entry name" value="PP2Ac"/>
    <property type="match status" value="1"/>
</dbReference>
<dbReference type="PRINTS" id="PR00114">
    <property type="entry name" value="STPHPHTASE"/>
</dbReference>
<comment type="caution">
    <text evidence="7">The sequence shown here is derived from an EMBL/GenBank/DDBJ whole genome shotgun (WGS) entry which is preliminary data.</text>
</comment>
<dbReference type="InterPro" id="IPR006186">
    <property type="entry name" value="Ser/Thr-sp_prot-phosphatase"/>
</dbReference>
<dbReference type="PANTHER" id="PTHR45668">
    <property type="entry name" value="SERINE/THREONINE-PROTEIN PHOSPHATASE 5-RELATED"/>
    <property type="match status" value="1"/>
</dbReference>
<dbReference type="EC" id="3.1.3.16" evidence="4"/>
<dbReference type="InterPro" id="IPR029052">
    <property type="entry name" value="Metallo-depent_PP-like"/>
</dbReference>
<feature type="compositionally biased region" description="Polar residues" evidence="5">
    <location>
        <begin position="26"/>
        <end position="36"/>
    </location>
</feature>
<evidence type="ECO:0000256" key="5">
    <source>
        <dbReference type="SAM" id="MobiDB-lite"/>
    </source>
</evidence>
<evidence type="ECO:0000313" key="7">
    <source>
        <dbReference type="EMBL" id="GKV30237.1"/>
    </source>
</evidence>
<dbReference type="Proteomes" id="UP001054252">
    <property type="component" value="Unassembled WGS sequence"/>
</dbReference>
<evidence type="ECO:0000256" key="2">
    <source>
        <dbReference type="ARBA" id="ARBA00022723"/>
    </source>
</evidence>
<dbReference type="InterPro" id="IPR004843">
    <property type="entry name" value="Calcineurin-like_PHP"/>
</dbReference>
<feature type="domain" description="Serine/threonine specific protein phosphatases" evidence="6">
    <location>
        <begin position="182"/>
        <end position="187"/>
    </location>
</feature>
<protein>
    <recommendedName>
        <fullName evidence="4">Serine/threonine-protein phosphatase</fullName>
        <ecNumber evidence="4">3.1.3.16</ecNumber>
    </recommendedName>
</protein>
<comment type="catalytic activity">
    <reaction evidence="4">
        <text>O-phospho-L-threonyl-[protein] + H2O = L-threonyl-[protein] + phosphate</text>
        <dbReference type="Rhea" id="RHEA:47004"/>
        <dbReference type="Rhea" id="RHEA-COMP:11060"/>
        <dbReference type="Rhea" id="RHEA-COMP:11605"/>
        <dbReference type="ChEBI" id="CHEBI:15377"/>
        <dbReference type="ChEBI" id="CHEBI:30013"/>
        <dbReference type="ChEBI" id="CHEBI:43474"/>
        <dbReference type="ChEBI" id="CHEBI:61977"/>
        <dbReference type="EC" id="3.1.3.16"/>
    </reaction>
</comment>
<keyword evidence="3" id="KW-0464">Manganese</keyword>
<dbReference type="Gene3D" id="3.60.21.10">
    <property type="match status" value="1"/>
</dbReference>
<evidence type="ECO:0000256" key="4">
    <source>
        <dbReference type="RuleBase" id="RU004273"/>
    </source>
</evidence>
<dbReference type="FunFam" id="3.60.21.10:FF:000064">
    <property type="entry name" value="Serine/threonine-protein phosphatase"/>
    <property type="match status" value="1"/>
</dbReference>
<dbReference type="PROSITE" id="PS00125">
    <property type="entry name" value="SER_THR_PHOSPHATASE"/>
    <property type="match status" value="1"/>
</dbReference>
<evidence type="ECO:0000256" key="3">
    <source>
        <dbReference type="ARBA" id="ARBA00023211"/>
    </source>
</evidence>
<dbReference type="Pfam" id="PF00149">
    <property type="entry name" value="Metallophos"/>
    <property type="match status" value="1"/>
</dbReference>
<dbReference type="CDD" id="cd07418">
    <property type="entry name" value="MPP_PP7"/>
    <property type="match status" value="1"/>
</dbReference>
<dbReference type="InterPro" id="IPR051134">
    <property type="entry name" value="PPP_phosphatase"/>
</dbReference>
<evidence type="ECO:0000259" key="6">
    <source>
        <dbReference type="PROSITE" id="PS00125"/>
    </source>
</evidence>
<proteinExistence type="inferred from homology"/>
<evidence type="ECO:0000313" key="8">
    <source>
        <dbReference type="Proteomes" id="UP001054252"/>
    </source>
</evidence>
<evidence type="ECO:0000256" key="1">
    <source>
        <dbReference type="ARBA" id="ARBA00001936"/>
    </source>
</evidence>
<keyword evidence="8" id="KW-1185">Reference proteome</keyword>
<name>A0AAV5L057_9ROSI</name>
<dbReference type="GO" id="GO:0046872">
    <property type="term" value="F:metal ion binding"/>
    <property type="evidence" value="ECO:0007669"/>
    <property type="project" value="UniProtKB-KW"/>
</dbReference>
<gene>
    <name evidence="7" type="ORF">SLEP1_g39073</name>
</gene>